<evidence type="ECO:0000256" key="4">
    <source>
        <dbReference type="SAM" id="SignalP"/>
    </source>
</evidence>
<dbReference type="Proteomes" id="UP000188879">
    <property type="component" value="Unassembled WGS sequence"/>
</dbReference>
<evidence type="ECO:0000313" key="6">
    <source>
        <dbReference type="EMBL" id="ONG58706.1"/>
    </source>
</evidence>
<dbReference type="Gene3D" id="3.90.76.10">
    <property type="entry name" value="Dipeptide-binding Protein, Domain 1"/>
    <property type="match status" value="1"/>
</dbReference>
<dbReference type="AlphaFoldDB" id="A0A1V2H7F6"/>
<dbReference type="InterPro" id="IPR030678">
    <property type="entry name" value="Peptide/Ni-bd"/>
</dbReference>
<feature type="chain" id="PRO_5012482813" evidence="4">
    <location>
        <begin position="23"/>
        <end position="525"/>
    </location>
</feature>
<proteinExistence type="inferred from homology"/>
<organism evidence="6 7">
    <name type="scientific">Teichococcus deserti</name>
    <dbReference type="NCBI Taxonomy" id="1817963"/>
    <lineage>
        <taxon>Bacteria</taxon>
        <taxon>Pseudomonadati</taxon>
        <taxon>Pseudomonadota</taxon>
        <taxon>Alphaproteobacteria</taxon>
        <taxon>Acetobacterales</taxon>
        <taxon>Roseomonadaceae</taxon>
        <taxon>Roseomonas</taxon>
    </lineage>
</organism>
<dbReference type="CDD" id="cd08502">
    <property type="entry name" value="PBP2_NikA_DppA_OppA_like_16"/>
    <property type="match status" value="1"/>
</dbReference>
<protein>
    <submittedName>
        <fullName evidence="6">ABC transporter substrate-binding protein</fullName>
    </submittedName>
</protein>
<comment type="subcellular location">
    <subcellularLocation>
        <location evidence="1">Periplasm</location>
    </subcellularLocation>
</comment>
<dbReference type="PIRSF" id="PIRSF002741">
    <property type="entry name" value="MppA"/>
    <property type="match status" value="1"/>
</dbReference>
<evidence type="ECO:0000256" key="2">
    <source>
        <dbReference type="ARBA" id="ARBA00005695"/>
    </source>
</evidence>
<dbReference type="OrthoDB" id="7231461at2"/>
<evidence type="ECO:0000256" key="3">
    <source>
        <dbReference type="ARBA" id="ARBA00022729"/>
    </source>
</evidence>
<comment type="similarity">
    <text evidence="2">Belongs to the bacterial solute-binding protein 5 family.</text>
</comment>
<accession>A0A1V2H7F6</accession>
<dbReference type="Pfam" id="PF00496">
    <property type="entry name" value="SBP_bac_5"/>
    <property type="match status" value="1"/>
</dbReference>
<dbReference type="PANTHER" id="PTHR30290">
    <property type="entry name" value="PERIPLASMIC BINDING COMPONENT OF ABC TRANSPORTER"/>
    <property type="match status" value="1"/>
</dbReference>
<dbReference type="GO" id="GO:0043190">
    <property type="term" value="C:ATP-binding cassette (ABC) transporter complex"/>
    <property type="evidence" value="ECO:0007669"/>
    <property type="project" value="InterPro"/>
</dbReference>
<dbReference type="SUPFAM" id="SSF53850">
    <property type="entry name" value="Periplasmic binding protein-like II"/>
    <property type="match status" value="1"/>
</dbReference>
<dbReference type="PANTHER" id="PTHR30290:SF38">
    <property type="entry name" value="D,D-DIPEPTIDE-BINDING PERIPLASMIC PROTEIN DDPA-RELATED"/>
    <property type="match status" value="1"/>
</dbReference>
<dbReference type="RefSeq" id="WP_076955838.1">
    <property type="nucleotide sequence ID" value="NZ_MLCO01000016.1"/>
</dbReference>
<dbReference type="InterPro" id="IPR039424">
    <property type="entry name" value="SBP_5"/>
</dbReference>
<sequence>MKRRTFLAAGAAVLAAPAVGHAQQSRVLRFIPQTDLTVLDPVINASYATRNHGYMIFDTLYGTDTQFRVTPQMVEGHVVENDGKLWRLTLREGLKWHDGERVLARDCVASIRRWAVRDAFGQGLMAATEELSAPDDRTIQFRLKAPFPLLPEALGKMPSLVPVMMPERLASTDPFTQVTEMVGSGPFRFLANERVSGARVAYARFDGYVPRSGGVADGTAGPKVVHVDRVEWTTIPDGATAAAAMRSGEQDWLEFAANDVIPLLARARTLKVAVQEQSGMITLMRMNHLQPPFNNPAIRRALLGAVNQADFVQAVAGADSSMWHAPIGFFTPGSPMASDAGMEVFKGPRDYEKVRRELAAAGYKGEKVVLLGASDPAFIGTLAEVAADMLRKAGMNVDLQMSDWGTLTARRLSREPVEKGGWSCLMTALTGVDMVNPALQLALRGNGDKAMYGWPNLPELETLVAEWFAADGVPAQQAVARKLQLQAMQDLPYIPTGQFMQAAAQSTKLQDVVRGFPVFWNVRKA</sequence>
<evidence type="ECO:0000256" key="1">
    <source>
        <dbReference type="ARBA" id="ARBA00004418"/>
    </source>
</evidence>
<dbReference type="EMBL" id="MLCO01000016">
    <property type="protein sequence ID" value="ONG58706.1"/>
    <property type="molecule type" value="Genomic_DNA"/>
</dbReference>
<evidence type="ECO:0000313" key="7">
    <source>
        <dbReference type="Proteomes" id="UP000188879"/>
    </source>
</evidence>
<name>A0A1V2H7F6_9PROT</name>
<feature type="domain" description="Solute-binding protein family 5" evidence="5">
    <location>
        <begin position="69"/>
        <end position="415"/>
    </location>
</feature>
<reference evidence="6 7" key="1">
    <citation type="submission" date="2016-10" db="EMBL/GenBank/DDBJ databases">
        <title>Draft Genome sequence of Roseomonas sp. strain M3.</title>
        <authorList>
            <person name="Subhash Y."/>
            <person name="Lee S."/>
        </authorList>
    </citation>
    <scope>NUCLEOTIDE SEQUENCE [LARGE SCALE GENOMIC DNA]</scope>
    <source>
        <strain evidence="6 7">M3</strain>
    </source>
</reference>
<dbReference type="Gene3D" id="3.40.190.10">
    <property type="entry name" value="Periplasmic binding protein-like II"/>
    <property type="match status" value="1"/>
</dbReference>
<keyword evidence="3 4" id="KW-0732">Signal</keyword>
<dbReference type="Gene3D" id="3.10.105.10">
    <property type="entry name" value="Dipeptide-binding Protein, Domain 3"/>
    <property type="match status" value="1"/>
</dbReference>
<comment type="caution">
    <text evidence="6">The sequence shown here is derived from an EMBL/GenBank/DDBJ whole genome shotgun (WGS) entry which is preliminary data.</text>
</comment>
<gene>
    <name evidence="6" type="ORF">BKE38_02510</name>
</gene>
<dbReference type="GO" id="GO:1904680">
    <property type="term" value="F:peptide transmembrane transporter activity"/>
    <property type="evidence" value="ECO:0007669"/>
    <property type="project" value="TreeGrafter"/>
</dbReference>
<feature type="signal peptide" evidence="4">
    <location>
        <begin position="1"/>
        <end position="22"/>
    </location>
</feature>
<evidence type="ECO:0000259" key="5">
    <source>
        <dbReference type="Pfam" id="PF00496"/>
    </source>
</evidence>
<keyword evidence="7" id="KW-1185">Reference proteome</keyword>
<dbReference type="GO" id="GO:0030288">
    <property type="term" value="C:outer membrane-bounded periplasmic space"/>
    <property type="evidence" value="ECO:0007669"/>
    <property type="project" value="UniProtKB-ARBA"/>
</dbReference>
<dbReference type="GO" id="GO:0015833">
    <property type="term" value="P:peptide transport"/>
    <property type="evidence" value="ECO:0007669"/>
    <property type="project" value="TreeGrafter"/>
</dbReference>
<dbReference type="InterPro" id="IPR000914">
    <property type="entry name" value="SBP_5_dom"/>
</dbReference>